<dbReference type="AlphaFoldDB" id="A0A0C2MI06"/>
<gene>
    <name evidence="1" type="ORF">RF11_14644</name>
</gene>
<sequence>MTSSGDELNSFRVEEKVQEMGYSENIYHIYTKSKALEFDLQNKLHDIKRNLPKRMEIIEYYNHDIFITSWGIKMEESFLLFGNVKKSNYEKVLKQGMPIV</sequence>
<name>A0A0C2MI06_THEKT</name>
<comment type="caution">
    <text evidence="1">The sequence shown here is derived from an EMBL/GenBank/DDBJ whole genome shotgun (WGS) entry which is preliminary data.</text>
</comment>
<organism evidence="1 2">
    <name type="scientific">Thelohanellus kitauei</name>
    <name type="common">Myxosporean</name>
    <dbReference type="NCBI Taxonomy" id="669202"/>
    <lineage>
        <taxon>Eukaryota</taxon>
        <taxon>Metazoa</taxon>
        <taxon>Cnidaria</taxon>
        <taxon>Myxozoa</taxon>
        <taxon>Myxosporea</taxon>
        <taxon>Bivalvulida</taxon>
        <taxon>Platysporina</taxon>
        <taxon>Myxobolidae</taxon>
        <taxon>Thelohanellus</taxon>
    </lineage>
</organism>
<proteinExistence type="predicted"/>
<evidence type="ECO:0000313" key="1">
    <source>
        <dbReference type="EMBL" id="KII64020.1"/>
    </source>
</evidence>
<reference evidence="1 2" key="1">
    <citation type="journal article" date="2014" name="Genome Biol. Evol.">
        <title>The genome of the myxosporean Thelohanellus kitauei shows adaptations to nutrient acquisition within its fish host.</title>
        <authorList>
            <person name="Yang Y."/>
            <person name="Xiong J."/>
            <person name="Zhou Z."/>
            <person name="Huo F."/>
            <person name="Miao W."/>
            <person name="Ran C."/>
            <person name="Liu Y."/>
            <person name="Zhang J."/>
            <person name="Feng J."/>
            <person name="Wang M."/>
            <person name="Wang M."/>
            <person name="Wang L."/>
            <person name="Yao B."/>
        </authorList>
    </citation>
    <scope>NUCLEOTIDE SEQUENCE [LARGE SCALE GENOMIC DNA]</scope>
    <source>
        <strain evidence="1">Wuqing</strain>
    </source>
</reference>
<evidence type="ECO:0000313" key="2">
    <source>
        <dbReference type="Proteomes" id="UP000031668"/>
    </source>
</evidence>
<keyword evidence="2" id="KW-1185">Reference proteome</keyword>
<dbReference type="Proteomes" id="UP000031668">
    <property type="component" value="Unassembled WGS sequence"/>
</dbReference>
<accession>A0A0C2MI06</accession>
<protein>
    <submittedName>
        <fullName evidence="1">Uncharacterized protein</fullName>
    </submittedName>
</protein>
<dbReference type="EMBL" id="JWZT01004474">
    <property type="protein sequence ID" value="KII64020.1"/>
    <property type="molecule type" value="Genomic_DNA"/>
</dbReference>